<keyword evidence="7" id="KW-1185">Reference proteome</keyword>
<evidence type="ECO:0000256" key="2">
    <source>
        <dbReference type="ARBA" id="ARBA00022679"/>
    </source>
</evidence>
<comment type="caution">
    <text evidence="6">The sequence shown here is derived from an EMBL/GenBank/DDBJ whole genome shotgun (WGS) entry which is preliminary data.</text>
</comment>
<dbReference type="InterPro" id="IPR042203">
    <property type="entry name" value="Leu/Phe-tRNA_Trfase_C"/>
</dbReference>
<comment type="similarity">
    <text evidence="4">Belongs to the L/F-transferase family.</text>
</comment>
<dbReference type="RefSeq" id="WP_071059396.1">
    <property type="nucleotide sequence ID" value="NZ_MAXA01000001.1"/>
</dbReference>
<dbReference type="InterPro" id="IPR004616">
    <property type="entry name" value="Leu/Phe-tRNA_Trfase"/>
</dbReference>
<keyword evidence="2 4" id="KW-0808">Transferase</keyword>
<evidence type="ECO:0000256" key="1">
    <source>
        <dbReference type="ARBA" id="ARBA00022490"/>
    </source>
</evidence>
<dbReference type="NCBIfam" id="TIGR00667">
    <property type="entry name" value="aat"/>
    <property type="match status" value="1"/>
</dbReference>
<evidence type="ECO:0000256" key="3">
    <source>
        <dbReference type="ARBA" id="ARBA00023315"/>
    </source>
</evidence>
<dbReference type="InterPro" id="IPR042221">
    <property type="entry name" value="Leu/Phe-tRNA_Trfase_N"/>
</dbReference>
<comment type="catalytic activity">
    <reaction evidence="4">
        <text>N-terminal L-arginyl-[protein] + L-leucyl-tRNA(Leu) = N-terminal L-leucyl-L-arginyl-[protein] + tRNA(Leu) + H(+)</text>
        <dbReference type="Rhea" id="RHEA:50416"/>
        <dbReference type="Rhea" id="RHEA-COMP:9613"/>
        <dbReference type="Rhea" id="RHEA-COMP:9622"/>
        <dbReference type="Rhea" id="RHEA-COMP:12672"/>
        <dbReference type="Rhea" id="RHEA-COMP:12673"/>
        <dbReference type="ChEBI" id="CHEBI:15378"/>
        <dbReference type="ChEBI" id="CHEBI:64719"/>
        <dbReference type="ChEBI" id="CHEBI:78442"/>
        <dbReference type="ChEBI" id="CHEBI:78494"/>
        <dbReference type="ChEBI" id="CHEBI:133044"/>
        <dbReference type="EC" id="2.3.2.6"/>
    </reaction>
</comment>
<proteinExistence type="inferred from homology"/>
<evidence type="ECO:0000256" key="4">
    <source>
        <dbReference type="HAMAP-Rule" id="MF_00688"/>
    </source>
</evidence>
<dbReference type="Pfam" id="PF03588">
    <property type="entry name" value="Leu_Phe_trans"/>
    <property type="match status" value="1"/>
</dbReference>
<evidence type="ECO:0000313" key="6">
    <source>
        <dbReference type="EMBL" id="OHV46945.1"/>
    </source>
</evidence>
<protein>
    <recommendedName>
        <fullName evidence="4">Leucyl/phenylalanyl-tRNA--protein transferase</fullName>
        <ecNumber evidence="4">2.3.2.6</ecNumber>
    </recommendedName>
    <alternativeName>
        <fullName evidence="4">L/F-transferase</fullName>
    </alternativeName>
    <alternativeName>
        <fullName evidence="4">Leucyltransferase</fullName>
    </alternativeName>
    <alternativeName>
        <fullName evidence="4">Phenyalanyltransferase</fullName>
    </alternativeName>
</protein>
<dbReference type="EC" id="2.3.2.6" evidence="4"/>
<comment type="subcellular location">
    <subcellularLocation>
        <location evidence="4">Cytoplasm</location>
    </subcellularLocation>
</comment>
<dbReference type="GO" id="GO:0030163">
    <property type="term" value="P:protein catabolic process"/>
    <property type="evidence" value="ECO:0007669"/>
    <property type="project" value="UniProtKB-UniRule"/>
</dbReference>
<dbReference type="HAMAP" id="MF_00688">
    <property type="entry name" value="Leu_Phe_trans"/>
    <property type="match status" value="1"/>
</dbReference>
<dbReference type="GO" id="GO:0005737">
    <property type="term" value="C:cytoplasm"/>
    <property type="evidence" value="ECO:0007669"/>
    <property type="project" value="UniProtKB-SubCell"/>
</dbReference>
<name>A0A1S1RNG8_9ACTN</name>
<gene>
    <name evidence="4" type="primary">aat</name>
    <name evidence="6" type="ORF">BBK14_01440</name>
</gene>
<organism evidence="6 7">
    <name type="scientific">Parafrankia soli</name>
    <dbReference type="NCBI Taxonomy" id="2599596"/>
    <lineage>
        <taxon>Bacteria</taxon>
        <taxon>Bacillati</taxon>
        <taxon>Actinomycetota</taxon>
        <taxon>Actinomycetes</taxon>
        <taxon>Frankiales</taxon>
        <taxon>Frankiaceae</taxon>
        <taxon>Parafrankia</taxon>
    </lineage>
</organism>
<dbReference type="PANTHER" id="PTHR30098">
    <property type="entry name" value="LEUCYL/PHENYLALANYL-TRNA--PROTEIN TRANSFERASE"/>
    <property type="match status" value="1"/>
</dbReference>
<dbReference type="Gene3D" id="3.30.70.3550">
    <property type="entry name" value="Leucyl/phenylalanyl-tRNA-protein transferase, N-terminal domain"/>
    <property type="match status" value="1"/>
</dbReference>
<accession>A0A1S1RNG8</accession>
<evidence type="ECO:0000256" key="5">
    <source>
        <dbReference type="SAM" id="MobiDB-lite"/>
    </source>
</evidence>
<dbReference type="Gene3D" id="3.40.630.70">
    <property type="entry name" value="Leucyl/phenylalanyl-tRNA-protein transferase, C-terminal domain"/>
    <property type="match status" value="1"/>
</dbReference>
<comment type="catalytic activity">
    <reaction evidence="4">
        <text>L-phenylalanyl-tRNA(Phe) + an N-terminal L-alpha-aminoacyl-[protein] = an N-terminal L-phenylalanyl-L-alpha-aminoacyl-[protein] + tRNA(Phe)</text>
        <dbReference type="Rhea" id="RHEA:43632"/>
        <dbReference type="Rhea" id="RHEA-COMP:9668"/>
        <dbReference type="Rhea" id="RHEA-COMP:9699"/>
        <dbReference type="Rhea" id="RHEA-COMP:10636"/>
        <dbReference type="Rhea" id="RHEA-COMP:10637"/>
        <dbReference type="ChEBI" id="CHEBI:78442"/>
        <dbReference type="ChEBI" id="CHEBI:78531"/>
        <dbReference type="ChEBI" id="CHEBI:78597"/>
        <dbReference type="ChEBI" id="CHEBI:83561"/>
        <dbReference type="EC" id="2.3.2.6"/>
    </reaction>
</comment>
<comment type="catalytic activity">
    <reaction evidence="4">
        <text>N-terminal L-lysyl-[protein] + L-leucyl-tRNA(Leu) = N-terminal L-leucyl-L-lysyl-[protein] + tRNA(Leu) + H(+)</text>
        <dbReference type="Rhea" id="RHEA:12340"/>
        <dbReference type="Rhea" id="RHEA-COMP:9613"/>
        <dbReference type="Rhea" id="RHEA-COMP:9622"/>
        <dbReference type="Rhea" id="RHEA-COMP:12670"/>
        <dbReference type="Rhea" id="RHEA-COMP:12671"/>
        <dbReference type="ChEBI" id="CHEBI:15378"/>
        <dbReference type="ChEBI" id="CHEBI:65249"/>
        <dbReference type="ChEBI" id="CHEBI:78442"/>
        <dbReference type="ChEBI" id="CHEBI:78494"/>
        <dbReference type="ChEBI" id="CHEBI:133043"/>
        <dbReference type="EC" id="2.3.2.6"/>
    </reaction>
</comment>
<dbReference type="EMBL" id="MAXA01000001">
    <property type="protein sequence ID" value="OHV46945.1"/>
    <property type="molecule type" value="Genomic_DNA"/>
</dbReference>
<keyword evidence="3 4" id="KW-0012">Acyltransferase</keyword>
<feature type="region of interest" description="Disordered" evidence="5">
    <location>
        <begin position="285"/>
        <end position="323"/>
    </location>
</feature>
<dbReference type="InterPro" id="IPR016181">
    <property type="entry name" value="Acyl_CoA_acyltransferase"/>
</dbReference>
<comment type="function">
    <text evidence="4">Functions in the N-end rule pathway of protein degradation where it conjugates Leu, Phe and, less efficiently, Met from aminoacyl-tRNAs to the N-termini of proteins containing an N-terminal arginine or lysine.</text>
</comment>
<evidence type="ECO:0000313" key="7">
    <source>
        <dbReference type="Proteomes" id="UP000179769"/>
    </source>
</evidence>
<dbReference type="PANTHER" id="PTHR30098:SF2">
    <property type="entry name" value="LEUCYL_PHENYLALANYL-TRNA--PROTEIN TRANSFERASE"/>
    <property type="match status" value="1"/>
</dbReference>
<keyword evidence="1 4" id="KW-0963">Cytoplasm</keyword>
<dbReference type="SUPFAM" id="SSF55729">
    <property type="entry name" value="Acyl-CoA N-acyltransferases (Nat)"/>
    <property type="match status" value="1"/>
</dbReference>
<dbReference type="OrthoDB" id="9790282at2"/>
<dbReference type="Proteomes" id="UP000179769">
    <property type="component" value="Unassembled WGS sequence"/>
</dbReference>
<dbReference type="GO" id="GO:0008914">
    <property type="term" value="F:leucyl-tRNA--protein transferase activity"/>
    <property type="evidence" value="ECO:0007669"/>
    <property type="project" value="UniProtKB-UniRule"/>
</dbReference>
<reference evidence="7" key="1">
    <citation type="submission" date="2016-07" db="EMBL/GenBank/DDBJ databases">
        <title>Frankia sp. NRRL B-16219 Genome sequencing.</title>
        <authorList>
            <person name="Ghodhbane-Gtari F."/>
            <person name="Swanson E."/>
            <person name="Gueddou A."/>
            <person name="Louati M."/>
            <person name="Nouioui I."/>
            <person name="Hezbri K."/>
            <person name="Abebe-Akele F."/>
            <person name="Simpson S."/>
            <person name="Morris K."/>
            <person name="Thomas K."/>
            <person name="Gtari M."/>
            <person name="Tisa L.S."/>
        </authorList>
    </citation>
    <scope>NUCLEOTIDE SEQUENCE [LARGE SCALE GENOMIC DNA]</scope>
    <source>
        <strain evidence="7">NRRL B-16219</strain>
    </source>
</reference>
<sequence>MGLTPPLPEPPRSGWDHPLLEPYLERAAAYGPVAAGGGLTPPALIGAYRRGAFPWPADDLAEAAELRGALRAAAARGVIPLIGHVPERTAGAAGAAGAAAAGAAGAAGDGPGDDVDPPWWCPDPRTVLAPGEMRIRRSLIIRMRNSTWTSTLNECFVDVVRACRRDGPHQWITEQLIEGYARLHALGWAHSVEIWDGDALVGGMYGVQVGQVFMGESMFHRASDASKVALVDFLDRFGRAGGALLDVQLTTAHLTTLGAREVPRAEFLATLRAVRDDEARMVCDRLPVSRLAPPRKPGPAETRPPRRPPAPPGEPADPGRAAR</sequence>
<dbReference type="AlphaFoldDB" id="A0A1S1RNG8"/>